<keyword evidence="4" id="KW-0808">Transferase</keyword>
<feature type="transmembrane region" description="Helical" evidence="9">
    <location>
        <begin position="12"/>
        <end position="32"/>
    </location>
</feature>
<gene>
    <name evidence="11" type="ORF">VV02_06340</name>
</gene>
<evidence type="ECO:0000256" key="9">
    <source>
        <dbReference type="SAM" id="Phobius"/>
    </source>
</evidence>
<dbReference type="Proteomes" id="UP000066480">
    <property type="component" value="Chromosome"/>
</dbReference>
<dbReference type="InterPro" id="IPR003594">
    <property type="entry name" value="HATPase_dom"/>
</dbReference>
<dbReference type="SUPFAM" id="SSF55874">
    <property type="entry name" value="ATPase domain of HSP90 chaperone/DNA topoisomerase II/histidine kinase"/>
    <property type="match status" value="1"/>
</dbReference>
<evidence type="ECO:0000256" key="6">
    <source>
        <dbReference type="ARBA" id="ARBA00022777"/>
    </source>
</evidence>
<dbReference type="GO" id="GO:0016020">
    <property type="term" value="C:membrane"/>
    <property type="evidence" value="ECO:0007669"/>
    <property type="project" value="InterPro"/>
</dbReference>
<dbReference type="Gene3D" id="3.30.565.10">
    <property type="entry name" value="Histidine kinase-like ATPase, C-terminal domain"/>
    <property type="match status" value="1"/>
</dbReference>
<dbReference type="GO" id="GO:0000155">
    <property type="term" value="F:phosphorelay sensor kinase activity"/>
    <property type="evidence" value="ECO:0007669"/>
    <property type="project" value="InterPro"/>
</dbReference>
<dbReference type="InterPro" id="IPR050482">
    <property type="entry name" value="Sensor_HK_TwoCompSys"/>
</dbReference>
<keyword evidence="7" id="KW-0067">ATP-binding</keyword>
<keyword evidence="9" id="KW-1133">Transmembrane helix</keyword>
<sequence length="385" mass="40798">MIERLQEQARRLSPLADPALALIVLLVSLQAFIQPDDCVGCEPWPWWGYAIVLGECLPLVVRRRWPFQVVFITGILTAIYGLSDLPDPQIEYAGLVALYSCAAHASRKQSNIAAVIAAVVIVGSLAADPRADTEDYTVTLLIFTTAWLLGDAARRRREIAAVLTQRTEQLERTRSAESAAAVSAERNRIAREMHDVVAHHLSMMVVQAEAGAATAQRDPARAEQVFDAIGGAGKQALREMRRLLGVLKQDGPAELAPQPSAAEIPSLVDGVRSAGLDVDLQVEGEAPSLAPAADLAVYRVVQESLTNCIRHAHASRAVVVVRYDAGAVRITVSDNGTGGSVSPGGGGGHGLISMRERVGLVGGTIEAGPAEGGGWQVHAVVPTDS</sequence>
<feature type="domain" description="Histidine kinase/HSP90-like ATPase" evidence="10">
    <location>
        <begin position="292"/>
        <end position="385"/>
    </location>
</feature>
<evidence type="ECO:0000313" key="11">
    <source>
        <dbReference type="EMBL" id="AKU15566.1"/>
    </source>
</evidence>
<evidence type="ECO:0000259" key="10">
    <source>
        <dbReference type="SMART" id="SM00387"/>
    </source>
</evidence>
<dbReference type="KEGG" id="lmoi:VV02_06340"/>
<dbReference type="SMART" id="SM00387">
    <property type="entry name" value="HATPase_c"/>
    <property type="match status" value="1"/>
</dbReference>
<dbReference type="PANTHER" id="PTHR24421">
    <property type="entry name" value="NITRATE/NITRITE SENSOR PROTEIN NARX-RELATED"/>
    <property type="match status" value="1"/>
</dbReference>
<keyword evidence="12" id="KW-1185">Reference proteome</keyword>
<organism evidence="11 12">
    <name type="scientific">Luteipulveratus mongoliensis</name>
    <dbReference type="NCBI Taxonomy" id="571913"/>
    <lineage>
        <taxon>Bacteria</taxon>
        <taxon>Bacillati</taxon>
        <taxon>Actinomycetota</taxon>
        <taxon>Actinomycetes</taxon>
        <taxon>Micrococcales</taxon>
        <taxon>Dermacoccaceae</taxon>
        <taxon>Luteipulveratus</taxon>
    </lineage>
</organism>
<dbReference type="PANTHER" id="PTHR24421:SF10">
    <property type="entry name" value="NITRATE_NITRITE SENSOR PROTEIN NARQ"/>
    <property type="match status" value="1"/>
</dbReference>
<evidence type="ECO:0000256" key="3">
    <source>
        <dbReference type="ARBA" id="ARBA00022553"/>
    </source>
</evidence>
<dbReference type="InterPro" id="IPR055558">
    <property type="entry name" value="DUF7134"/>
</dbReference>
<feature type="transmembrane region" description="Helical" evidence="9">
    <location>
        <begin position="67"/>
        <end position="83"/>
    </location>
</feature>
<dbReference type="GO" id="GO:0046983">
    <property type="term" value="F:protein dimerization activity"/>
    <property type="evidence" value="ECO:0007669"/>
    <property type="project" value="InterPro"/>
</dbReference>
<dbReference type="Pfam" id="PF07730">
    <property type="entry name" value="HisKA_3"/>
    <property type="match status" value="1"/>
</dbReference>
<keyword evidence="8" id="KW-0902">Two-component regulatory system</keyword>
<name>A0A0K1JFT9_9MICO</name>
<dbReference type="EMBL" id="CP011112">
    <property type="protein sequence ID" value="AKU15566.1"/>
    <property type="molecule type" value="Genomic_DNA"/>
</dbReference>
<dbReference type="Pfam" id="PF23539">
    <property type="entry name" value="DUF7134"/>
    <property type="match status" value="1"/>
</dbReference>
<evidence type="ECO:0000313" key="12">
    <source>
        <dbReference type="Proteomes" id="UP000066480"/>
    </source>
</evidence>
<dbReference type="RefSeq" id="WP_052590491.1">
    <property type="nucleotide sequence ID" value="NZ_CP011112.1"/>
</dbReference>
<dbReference type="STRING" id="571913.VV02_06340"/>
<evidence type="ECO:0000256" key="5">
    <source>
        <dbReference type="ARBA" id="ARBA00022741"/>
    </source>
</evidence>
<evidence type="ECO:0000256" key="7">
    <source>
        <dbReference type="ARBA" id="ARBA00022840"/>
    </source>
</evidence>
<dbReference type="AlphaFoldDB" id="A0A0K1JFT9"/>
<dbReference type="OrthoDB" id="227596at2"/>
<dbReference type="CDD" id="cd16917">
    <property type="entry name" value="HATPase_UhpB-NarQ-NarX-like"/>
    <property type="match status" value="1"/>
</dbReference>
<keyword evidence="9" id="KW-0472">Membrane</keyword>
<keyword evidence="3" id="KW-0597">Phosphoprotein</keyword>
<keyword evidence="6" id="KW-0418">Kinase</keyword>
<dbReference type="InterPro" id="IPR036890">
    <property type="entry name" value="HATPase_C_sf"/>
</dbReference>
<dbReference type="GO" id="GO:0005524">
    <property type="term" value="F:ATP binding"/>
    <property type="evidence" value="ECO:0007669"/>
    <property type="project" value="UniProtKB-KW"/>
</dbReference>
<evidence type="ECO:0000256" key="2">
    <source>
        <dbReference type="ARBA" id="ARBA00012438"/>
    </source>
</evidence>
<comment type="catalytic activity">
    <reaction evidence="1">
        <text>ATP + protein L-histidine = ADP + protein N-phospho-L-histidine.</text>
        <dbReference type="EC" id="2.7.13.3"/>
    </reaction>
</comment>
<reference evidence="11 12" key="1">
    <citation type="submission" date="2015-03" db="EMBL/GenBank/DDBJ databases">
        <title>Luteipulveratus halotolerans sp. nov., a novel actinobacterium (Dermacoccaceae) from Sarawak, Malaysia.</title>
        <authorList>
            <person name="Juboi H."/>
            <person name="Basik A."/>
            <person name="Shamsul S.S."/>
            <person name="Arnold P."/>
            <person name="Schmitt E.K."/>
            <person name="Sanglier J.-J."/>
            <person name="Yeo T."/>
        </authorList>
    </citation>
    <scope>NUCLEOTIDE SEQUENCE [LARGE SCALE GENOMIC DNA]</scope>
    <source>
        <strain evidence="11 12">MN07-A0370</strain>
    </source>
</reference>
<keyword evidence="5" id="KW-0547">Nucleotide-binding</keyword>
<dbReference type="Gene3D" id="1.20.5.1930">
    <property type="match status" value="1"/>
</dbReference>
<dbReference type="EC" id="2.7.13.3" evidence="2"/>
<proteinExistence type="predicted"/>
<evidence type="ECO:0000256" key="4">
    <source>
        <dbReference type="ARBA" id="ARBA00022679"/>
    </source>
</evidence>
<feature type="transmembrane region" description="Helical" evidence="9">
    <location>
        <begin position="44"/>
        <end position="60"/>
    </location>
</feature>
<evidence type="ECO:0000256" key="8">
    <source>
        <dbReference type="ARBA" id="ARBA00023012"/>
    </source>
</evidence>
<protein>
    <recommendedName>
        <fullName evidence="2">histidine kinase</fullName>
        <ecNumber evidence="2">2.7.13.3</ecNumber>
    </recommendedName>
</protein>
<keyword evidence="9" id="KW-0812">Transmembrane</keyword>
<dbReference type="Pfam" id="PF02518">
    <property type="entry name" value="HATPase_c"/>
    <property type="match status" value="1"/>
</dbReference>
<accession>A0A0K1JFT9</accession>
<evidence type="ECO:0000256" key="1">
    <source>
        <dbReference type="ARBA" id="ARBA00000085"/>
    </source>
</evidence>
<dbReference type="InterPro" id="IPR011712">
    <property type="entry name" value="Sig_transdc_His_kin_sub3_dim/P"/>
</dbReference>